<evidence type="ECO:0000313" key="5">
    <source>
        <dbReference type="Proteomes" id="UP000436483"/>
    </source>
</evidence>
<evidence type="ECO:0000256" key="2">
    <source>
        <dbReference type="PROSITE-ProRule" id="PRU00169"/>
    </source>
</evidence>
<dbReference type="InterPro" id="IPR001789">
    <property type="entry name" value="Sig_transdc_resp-reg_receiver"/>
</dbReference>
<keyword evidence="1 2" id="KW-0597">Phosphoprotein</keyword>
<reference evidence="4 5" key="1">
    <citation type="submission" date="2019-12" db="EMBL/GenBank/DDBJ databases">
        <authorList>
            <person name="Yuan C.-G."/>
        </authorList>
    </citation>
    <scope>NUCLEOTIDE SEQUENCE [LARGE SCALE GENOMIC DNA]</scope>
    <source>
        <strain evidence="4 5">KCTC 23863</strain>
    </source>
</reference>
<dbReference type="GO" id="GO:0000160">
    <property type="term" value="P:phosphorelay signal transduction system"/>
    <property type="evidence" value="ECO:0007669"/>
    <property type="project" value="InterPro"/>
</dbReference>
<comment type="caution">
    <text evidence="4">The sequence shown here is derived from an EMBL/GenBank/DDBJ whole genome shotgun (WGS) entry which is preliminary data.</text>
</comment>
<feature type="domain" description="Response regulatory" evidence="3">
    <location>
        <begin position="14"/>
        <end position="124"/>
    </location>
</feature>
<gene>
    <name evidence="4" type="ORF">GR328_22310</name>
</gene>
<protein>
    <submittedName>
        <fullName evidence="4">Response regulator</fullName>
    </submittedName>
</protein>
<evidence type="ECO:0000313" key="4">
    <source>
        <dbReference type="EMBL" id="MXQ14140.1"/>
    </source>
</evidence>
<dbReference type="PANTHER" id="PTHR44591:SF24">
    <property type="entry name" value="PROTEIN-GLUTAMATE METHYLESTERASE_PROTEIN-GLUTAMINE GLUTAMINASE 1"/>
    <property type="match status" value="1"/>
</dbReference>
<keyword evidence="5" id="KW-1185">Reference proteome</keyword>
<dbReference type="SUPFAM" id="SSF52172">
    <property type="entry name" value="CheY-like"/>
    <property type="match status" value="1"/>
</dbReference>
<accession>A0A7X3MWB8</accession>
<reference evidence="4 5" key="2">
    <citation type="submission" date="2020-01" db="EMBL/GenBank/DDBJ databases">
        <title>Microvirga sp. nov., an arsenate reduction bacterium isolated from Tibet hotspring sediments.</title>
        <authorList>
            <person name="Xian W.-D."/>
            <person name="Li W.-J."/>
        </authorList>
    </citation>
    <scope>NUCLEOTIDE SEQUENCE [LARGE SCALE GENOMIC DNA]</scope>
    <source>
        <strain evidence="4 5">KCTC 23863</strain>
    </source>
</reference>
<dbReference type="OrthoDB" id="582170at2"/>
<dbReference type="RefSeq" id="WP_160887774.1">
    <property type="nucleotide sequence ID" value="NZ_WURB01000027.1"/>
</dbReference>
<dbReference type="InterPro" id="IPR011006">
    <property type="entry name" value="CheY-like_superfamily"/>
</dbReference>
<organism evidence="4 5">
    <name type="scientific">Microvirga makkahensis</name>
    <dbReference type="NCBI Taxonomy" id="1128670"/>
    <lineage>
        <taxon>Bacteria</taxon>
        <taxon>Pseudomonadati</taxon>
        <taxon>Pseudomonadota</taxon>
        <taxon>Alphaproteobacteria</taxon>
        <taxon>Hyphomicrobiales</taxon>
        <taxon>Methylobacteriaceae</taxon>
        <taxon>Microvirga</taxon>
    </lineage>
</organism>
<dbReference type="Proteomes" id="UP000436483">
    <property type="component" value="Unassembled WGS sequence"/>
</dbReference>
<evidence type="ECO:0000259" key="3">
    <source>
        <dbReference type="PROSITE" id="PS50110"/>
    </source>
</evidence>
<dbReference type="Gene3D" id="3.40.50.2300">
    <property type="match status" value="1"/>
</dbReference>
<dbReference type="Pfam" id="PF00072">
    <property type="entry name" value="Response_reg"/>
    <property type="match status" value="1"/>
</dbReference>
<proteinExistence type="predicted"/>
<dbReference type="AlphaFoldDB" id="A0A7X3MWB8"/>
<dbReference type="InterPro" id="IPR050595">
    <property type="entry name" value="Bact_response_regulator"/>
</dbReference>
<dbReference type="PROSITE" id="PS50110">
    <property type="entry name" value="RESPONSE_REGULATORY"/>
    <property type="match status" value="1"/>
</dbReference>
<evidence type="ECO:0000256" key="1">
    <source>
        <dbReference type="ARBA" id="ARBA00022553"/>
    </source>
</evidence>
<dbReference type="PANTHER" id="PTHR44591">
    <property type="entry name" value="STRESS RESPONSE REGULATOR PROTEIN 1"/>
    <property type="match status" value="1"/>
</dbReference>
<dbReference type="EMBL" id="WURB01000027">
    <property type="protein sequence ID" value="MXQ14140.1"/>
    <property type="molecule type" value="Genomic_DNA"/>
</dbReference>
<sequence>MTSTAETGALTYRRVLIVEDEYFLADDMAQALRKFGADVVGPVRSTDEALALLAEEPVDAAVLDINLKGQMVYPVADALREQGVPFIFATGYDEAAVPEAYRGVPRWEKPFRPEDLAKALPGLVQKS</sequence>
<dbReference type="SMART" id="SM00448">
    <property type="entry name" value="REC"/>
    <property type="match status" value="1"/>
</dbReference>
<name>A0A7X3MWB8_9HYPH</name>
<feature type="modified residue" description="4-aspartylphosphate" evidence="2">
    <location>
        <position position="64"/>
    </location>
</feature>